<accession>A0A0D2FN64</accession>
<dbReference type="Gene3D" id="3.50.50.60">
    <property type="entry name" value="FAD/NAD(P)-binding domain"/>
    <property type="match status" value="1"/>
</dbReference>
<dbReference type="SUPFAM" id="SSF51905">
    <property type="entry name" value="FAD/NAD(P)-binding domain"/>
    <property type="match status" value="1"/>
</dbReference>
<dbReference type="PANTHER" id="PTHR11552:SF123">
    <property type="entry name" value="GMC OXIDOREDUCTASE (AFU_ORTHOLOGUE AFUA_2G01770)-RELATED"/>
    <property type="match status" value="1"/>
</dbReference>
<dbReference type="VEuPathDB" id="FungiDB:Z519_11278"/>
<dbReference type="RefSeq" id="XP_016614836.1">
    <property type="nucleotide sequence ID" value="XM_016768990.1"/>
</dbReference>
<dbReference type="PANTHER" id="PTHR11552">
    <property type="entry name" value="GLUCOSE-METHANOL-CHOLINE GMC OXIDOREDUCTASE"/>
    <property type="match status" value="1"/>
</dbReference>
<evidence type="ECO:0000313" key="3">
    <source>
        <dbReference type="EMBL" id="KIW88167.1"/>
    </source>
</evidence>
<dbReference type="PROSITE" id="PS00624">
    <property type="entry name" value="GMC_OXRED_2"/>
    <property type="match status" value="1"/>
</dbReference>
<dbReference type="Gene3D" id="3.30.560.10">
    <property type="entry name" value="Glucose Oxidase, domain 3"/>
    <property type="match status" value="1"/>
</dbReference>
<organism evidence="3 4">
    <name type="scientific">Cladophialophora bantiana (strain ATCC 10958 / CBS 173.52 / CDC B-1940 / NIH 8579)</name>
    <name type="common">Xylohypha bantiana</name>
    <dbReference type="NCBI Taxonomy" id="1442370"/>
    <lineage>
        <taxon>Eukaryota</taxon>
        <taxon>Fungi</taxon>
        <taxon>Dikarya</taxon>
        <taxon>Ascomycota</taxon>
        <taxon>Pezizomycotina</taxon>
        <taxon>Eurotiomycetes</taxon>
        <taxon>Chaetothyriomycetidae</taxon>
        <taxon>Chaetothyriales</taxon>
        <taxon>Herpotrichiellaceae</taxon>
        <taxon>Cladophialophora</taxon>
    </lineage>
</organism>
<dbReference type="InterPro" id="IPR007867">
    <property type="entry name" value="GMC_OxRtase_C"/>
</dbReference>
<dbReference type="Proteomes" id="UP000053789">
    <property type="component" value="Unassembled WGS sequence"/>
</dbReference>
<protein>
    <recommendedName>
        <fullName evidence="2">Glucose-methanol-choline oxidoreductase N-terminal domain-containing protein</fullName>
    </recommendedName>
</protein>
<reference evidence="3" key="1">
    <citation type="submission" date="2015-01" db="EMBL/GenBank/DDBJ databases">
        <title>The Genome Sequence of Cladophialophora bantiana CBS 173.52.</title>
        <authorList>
            <consortium name="The Broad Institute Genomics Platform"/>
            <person name="Cuomo C."/>
            <person name="de Hoog S."/>
            <person name="Gorbushina A."/>
            <person name="Stielow B."/>
            <person name="Teixiera M."/>
            <person name="Abouelleil A."/>
            <person name="Chapman S.B."/>
            <person name="Priest M."/>
            <person name="Young S.K."/>
            <person name="Wortman J."/>
            <person name="Nusbaum C."/>
            <person name="Birren B."/>
        </authorList>
    </citation>
    <scope>NUCLEOTIDE SEQUENCE [LARGE SCALE GENOMIC DNA]</scope>
    <source>
        <strain evidence="3">CBS 173.52</strain>
    </source>
</reference>
<dbReference type="InterPro" id="IPR000172">
    <property type="entry name" value="GMC_OxRdtase_N"/>
</dbReference>
<dbReference type="Pfam" id="PF05199">
    <property type="entry name" value="GMC_oxred_C"/>
    <property type="match status" value="1"/>
</dbReference>
<dbReference type="InterPro" id="IPR036188">
    <property type="entry name" value="FAD/NAD-bd_sf"/>
</dbReference>
<sequence>MTEILSQEVLLEERKGKLATKGVQHYDGRHFLASKEVILSGGAFRTPQLLMLSGIGPAAELKKANIPVRLDLPGVGQNFYDHLLVGFAFRLKDPSLGLAMGGAAGPWADPAYQSGLAADWIVTEKVPRSILEEAVKKDLASDRSRDQDEYVMSLEPRSTHLESVMIYVPGGPPIANLHAPFDGNHIGAVVGVMSPTSRGSISISSTSALDPPVIDPNYNATSVNHTLMRYAIRRLLDAVHNSMSVVIDSENPPPPFEALTISSSDEAIDARVNSEARSFFHAAGTASMGSVVDTKLRVKGVSGLRVVDASVIPLPIGAPLQVATYAIAAQAADLIGREE</sequence>
<comment type="similarity">
    <text evidence="1">Belongs to the GMC oxidoreductase family.</text>
</comment>
<dbReference type="InterPro" id="IPR012132">
    <property type="entry name" value="GMC_OxRdtase"/>
</dbReference>
<dbReference type="OrthoDB" id="269227at2759"/>
<keyword evidence="4" id="KW-1185">Reference proteome</keyword>
<dbReference type="Pfam" id="PF00732">
    <property type="entry name" value="GMC_oxred_N"/>
    <property type="match status" value="1"/>
</dbReference>
<evidence type="ECO:0000313" key="4">
    <source>
        <dbReference type="Proteomes" id="UP000053789"/>
    </source>
</evidence>
<dbReference type="SUPFAM" id="SSF54373">
    <property type="entry name" value="FAD-linked reductases, C-terminal domain"/>
    <property type="match status" value="1"/>
</dbReference>
<evidence type="ECO:0000256" key="1">
    <source>
        <dbReference type="ARBA" id="ARBA00010790"/>
    </source>
</evidence>
<name>A0A0D2FN64_CLAB1</name>
<dbReference type="HOGENOM" id="CLU_002865_6_3_1"/>
<dbReference type="GO" id="GO:0050660">
    <property type="term" value="F:flavin adenine dinucleotide binding"/>
    <property type="evidence" value="ECO:0007669"/>
    <property type="project" value="InterPro"/>
</dbReference>
<gene>
    <name evidence="3" type="ORF">Z519_11278</name>
</gene>
<dbReference type="EMBL" id="KN847000">
    <property type="protein sequence ID" value="KIW88167.1"/>
    <property type="molecule type" value="Genomic_DNA"/>
</dbReference>
<dbReference type="GO" id="GO:0016614">
    <property type="term" value="F:oxidoreductase activity, acting on CH-OH group of donors"/>
    <property type="evidence" value="ECO:0007669"/>
    <property type="project" value="InterPro"/>
</dbReference>
<dbReference type="AlphaFoldDB" id="A0A0D2FN64"/>
<feature type="domain" description="Glucose-methanol-choline oxidoreductase N-terminal" evidence="2">
    <location>
        <begin position="42"/>
        <end position="56"/>
    </location>
</feature>
<evidence type="ECO:0000259" key="2">
    <source>
        <dbReference type="PROSITE" id="PS00624"/>
    </source>
</evidence>
<proteinExistence type="inferred from homology"/>
<dbReference type="GeneID" id="27704206"/>